<dbReference type="AlphaFoldDB" id="A0A6G9H7W4"/>
<evidence type="ECO:0000256" key="4">
    <source>
        <dbReference type="ARBA" id="ARBA00022827"/>
    </source>
</evidence>
<dbReference type="Gene3D" id="3.30.465.10">
    <property type="match status" value="1"/>
</dbReference>
<dbReference type="Pfam" id="PF01565">
    <property type="entry name" value="FAD_binding_4"/>
    <property type="match status" value="1"/>
</dbReference>
<dbReference type="PANTHER" id="PTHR42973:SF39">
    <property type="entry name" value="FAD-BINDING PCMH-TYPE DOMAIN-CONTAINING PROTEIN"/>
    <property type="match status" value="1"/>
</dbReference>
<dbReference type="Pfam" id="PF08031">
    <property type="entry name" value="BBE"/>
    <property type="match status" value="1"/>
</dbReference>
<keyword evidence="5" id="KW-0560">Oxidoreductase</keyword>
<dbReference type="PROSITE" id="PS51387">
    <property type="entry name" value="FAD_PCMH"/>
    <property type="match status" value="1"/>
</dbReference>
<evidence type="ECO:0000313" key="8">
    <source>
        <dbReference type="Proteomes" id="UP000501179"/>
    </source>
</evidence>
<evidence type="ECO:0000256" key="3">
    <source>
        <dbReference type="ARBA" id="ARBA00022630"/>
    </source>
</evidence>
<dbReference type="GO" id="GO:0071949">
    <property type="term" value="F:FAD binding"/>
    <property type="evidence" value="ECO:0007669"/>
    <property type="project" value="InterPro"/>
</dbReference>
<name>A0A6G9H7W4_9ACTN</name>
<evidence type="ECO:0000256" key="1">
    <source>
        <dbReference type="ARBA" id="ARBA00001974"/>
    </source>
</evidence>
<dbReference type="InterPro" id="IPR036318">
    <property type="entry name" value="FAD-bd_PCMH-like_sf"/>
</dbReference>
<dbReference type="Gene3D" id="3.40.462.20">
    <property type="match status" value="1"/>
</dbReference>
<dbReference type="KEGG" id="slia:HA039_02080"/>
<protein>
    <submittedName>
        <fullName evidence="7">FAD-binding oxidoreductase</fullName>
    </submittedName>
</protein>
<dbReference type="InterPro" id="IPR016167">
    <property type="entry name" value="FAD-bd_PCMH_sub1"/>
</dbReference>
<dbReference type="SUPFAM" id="SSF56176">
    <property type="entry name" value="FAD-binding/transporter-associated domain-like"/>
    <property type="match status" value="1"/>
</dbReference>
<feature type="domain" description="FAD-binding PCMH-type" evidence="6">
    <location>
        <begin position="31"/>
        <end position="200"/>
    </location>
</feature>
<sequence length="465" mass="48963">MAALRAAVAGEVFRPGDAGYAHECATFNLAVPQRPAVAVGAARPADVQAAVAFASAHGLPAAVLSTGHQSMVPSDGALLITTGRMSDVTLGRDARTAVVRAGARAQQVMDAAAPFGVTPTVGSSPTVGVVGFTLGGGLSPTFGRPFGWAADYVRAIDVVTADGRLRHTTADEEPDLFWALRGSRSNMGVVTALEVELHDVTRLYGGGLFFRGEDTEAVLRAYLRLTATAPEELTSSIALLRLPDVPAVPDVLRGGFMVHVRIAYLGTPAEGADLLLPLRQAATPVRDTVGDMPLTDFASIHLDPVDPMFFREWTAMLAEFPPEAADVMTALAGPGAEHPVEFVELRHLGGALGRRNGPPSAVGNRDAAFALWIMSMGPPAEGDPQTAYAERVLAGLEPWSTGHTYLNFSSSEPTAARVKEGYGPETYARLRAVKAAYDPENLFRLNQNVPPEVTSAAGRERPASP</sequence>
<dbReference type="InterPro" id="IPR016166">
    <property type="entry name" value="FAD-bd_PCMH"/>
</dbReference>
<evidence type="ECO:0000256" key="5">
    <source>
        <dbReference type="ARBA" id="ARBA00023002"/>
    </source>
</evidence>
<comment type="cofactor">
    <cofactor evidence="1">
        <name>FAD</name>
        <dbReference type="ChEBI" id="CHEBI:57692"/>
    </cofactor>
</comment>
<comment type="similarity">
    <text evidence="2">Belongs to the oxygen-dependent FAD-linked oxidoreductase family.</text>
</comment>
<keyword evidence="8" id="KW-1185">Reference proteome</keyword>
<dbReference type="InterPro" id="IPR012951">
    <property type="entry name" value="BBE"/>
</dbReference>
<dbReference type="EMBL" id="CP050177">
    <property type="protein sequence ID" value="QIQ06635.1"/>
    <property type="molecule type" value="Genomic_DNA"/>
</dbReference>
<dbReference type="Gene3D" id="3.30.43.10">
    <property type="entry name" value="Uridine Diphospho-n-acetylenolpyruvylglucosamine Reductase, domain 2"/>
    <property type="match status" value="1"/>
</dbReference>
<dbReference type="InterPro" id="IPR050416">
    <property type="entry name" value="FAD-linked_Oxidoreductase"/>
</dbReference>
<gene>
    <name evidence="7" type="ORF">HA039_02080</name>
</gene>
<keyword evidence="3" id="KW-0285">Flavoprotein</keyword>
<proteinExistence type="inferred from homology"/>
<dbReference type="PANTHER" id="PTHR42973">
    <property type="entry name" value="BINDING OXIDOREDUCTASE, PUTATIVE (AFU_ORTHOLOGUE AFUA_1G17690)-RELATED"/>
    <property type="match status" value="1"/>
</dbReference>
<dbReference type="InterPro" id="IPR006094">
    <property type="entry name" value="Oxid_FAD_bind_N"/>
</dbReference>
<evidence type="ECO:0000259" key="6">
    <source>
        <dbReference type="PROSITE" id="PS51387"/>
    </source>
</evidence>
<organism evidence="7 8">
    <name type="scientific">Streptomyces liangshanensis</name>
    <dbReference type="NCBI Taxonomy" id="2717324"/>
    <lineage>
        <taxon>Bacteria</taxon>
        <taxon>Bacillati</taxon>
        <taxon>Actinomycetota</taxon>
        <taxon>Actinomycetes</taxon>
        <taxon>Kitasatosporales</taxon>
        <taxon>Streptomycetaceae</taxon>
        <taxon>Streptomyces</taxon>
    </lineage>
</organism>
<dbReference type="GO" id="GO:0016491">
    <property type="term" value="F:oxidoreductase activity"/>
    <property type="evidence" value="ECO:0007669"/>
    <property type="project" value="UniProtKB-KW"/>
</dbReference>
<reference evidence="7 8" key="1">
    <citation type="submission" date="2020-03" db="EMBL/GenBank/DDBJ databases">
        <title>A novel species.</title>
        <authorList>
            <person name="Gao J."/>
        </authorList>
    </citation>
    <scope>NUCLEOTIDE SEQUENCE [LARGE SCALE GENOMIC DNA]</scope>
    <source>
        <strain evidence="7 8">QMT-12</strain>
    </source>
</reference>
<dbReference type="Proteomes" id="UP000501179">
    <property type="component" value="Chromosome"/>
</dbReference>
<keyword evidence="4" id="KW-0274">FAD</keyword>
<dbReference type="InterPro" id="IPR016169">
    <property type="entry name" value="FAD-bd_PCMH_sub2"/>
</dbReference>
<evidence type="ECO:0000313" key="7">
    <source>
        <dbReference type="EMBL" id="QIQ06635.1"/>
    </source>
</evidence>
<evidence type="ECO:0000256" key="2">
    <source>
        <dbReference type="ARBA" id="ARBA00005466"/>
    </source>
</evidence>
<accession>A0A6G9H7W4</accession>